<name>A0A225NVL2_9RHOB</name>
<proteinExistence type="predicted"/>
<gene>
    <name evidence="2" type="ORF">ATO3_01750</name>
</gene>
<dbReference type="RefSeq" id="WP_088648071.1">
    <property type="nucleotide sequence ID" value="NZ_AQQR01000001.1"/>
</dbReference>
<dbReference type="Proteomes" id="UP000215377">
    <property type="component" value="Unassembled WGS sequence"/>
</dbReference>
<dbReference type="EMBL" id="AQQR01000001">
    <property type="protein sequence ID" value="OWU77457.1"/>
    <property type="molecule type" value="Genomic_DNA"/>
</dbReference>
<evidence type="ECO:0000256" key="1">
    <source>
        <dbReference type="SAM" id="Phobius"/>
    </source>
</evidence>
<sequence>MLYLLAILLPPLAIFLSGWIITSFIVLIIWIPAIILSGGLTHPMFIILAWLMIHQSKVQREG</sequence>
<keyword evidence="3" id="KW-1185">Reference proteome</keyword>
<keyword evidence="1" id="KW-0472">Membrane</keyword>
<reference evidence="2 3" key="1">
    <citation type="submission" date="2013-04" db="EMBL/GenBank/DDBJ databases">
        <title>Oceanicola sp. 22II1-22F33 Genome Sequencing.</title>
        <authorList>
            <person name="Lai Q."/>
            <person name="Li G."/>
            <person name="Shao Z."/>
        </authorList>
    </citation>
    <scope>NUCLEOTIDE SEQUENCE [LARGE SCALE GENOMIC DNA]</scope>
    <source>
        <strain evidence="2 3">22II1-22F33</strain>
    </source>
</reference>
<evidence type="ECO:0000313" key="2">
    <source>
        <dbReference type="EMBL" id="OWU77457.1"/>
    </source>
</evidence>
<comment type="caution">
    <text evidence="2">The sequence shown here is derived from an EMBL/GenBank/DDBJ whole genome shotgun (WGS) entry which is preliminary data.</text>
</comment>
<protein>
    <submittedName>
        <fullName evidence="2">Glucose-inhibited division protein A</fullName>
    </submittedName>
</protein>
<feature type="transmembrane region" description="Helical" evidence="1">
    <location>
        <begin position="28"/>
        <end position="53"/>
    </location>
</feature>
<evidence type="ECO:0000313" key="3">
    <source>
        <dbReference type="Proteomes" id="UP000215377"/>
    </source>
</evidence>
<keyword evidence="1" id="KW-1133">Transmembrane helix</keyword>
<accession>A0A225NVL2</accession>
<organism evidence="2 3">
    <name type="scientific">Marinibacterium profundimaris</name>
    <dbReference type="NCBI Taxonomy" id="1679460"/>
    <lineage>
        <taxon>Bacteria</taxon>
        <taxon>Pseudomonadati</taxon>
        <taxon>Pseudomonadota</taxon>
        <taxon>Alphaproteobacteria</taxon>
        <taxon>Rhodobacterales</taxon>
        <taxon>Paracoccaceae</taxon>
        <taxon>Marinibacterium</taxon>
    </lineage>
</organism>
<keyword evidence="1" id="KW-0812">Transmembrane</keyword>
<dbReference type="AlphaFoldDB" id="A0A225NVL2"/>